<evidence type="ECO:0000256" key="9">
    <source>
        <dbReference type="ARBA" id="ARBA00023163"/>
    </source>
</evidence>
<dbReference type="GO" id="GO:0016779">
    <property type="term" value="F:nucleotidyltransferase activity"/>
    <property type="evidence" value="ECO:0007669"/>
    <property type="project" value="UniProtKB-KW"/>
</dbReference>
<dbReference type="PANTHER" id="PTHR32248:SF4">
    <property type="entry name" value="RNA POLYMERASE SIGMA-54 FACTOR"/>
    <property type="match status" value="1"/>
</dbReference>
<keyword evidence="3 10" id="KW-0240">DNA-directed RNA polymerase</keyword>
<dbReference type="Pfam" id="PF04963">
    <property type="entry name" value="Sigma54_CBD"/>
    <property type="match status" value="1"/>
</dbReference>
<evidence type="ECO:0000313" key="14">
    <source>
        <dbReference type="EMBL" id="SHG87095.1"/>
    </source>
</evidence>
<keyword evidence="9 10" id="KW-0804">Transcription</keyword>
<feature type="region of interest" description="Disordered" evidence="11">
    <location>
        <begin position="86"/>
        <end position="118"/>
    </location>
</feature>
<dbReference type="PROSITE" id="PS50044">
    <property type="entry name" value="SIGMA54_3"/>
    <property type="match status" value="1"/>
</dbReference>
<dbReference type="InterPro" id="IPR007046">
    <property type="entry name" value="RNA_pol_sigma_54_core-bd"/>
</dbReference>
<dbReference type="Proteomes" id="UP000199758">
    <property type="component" value="Unassembled WGS sequence"/>
</dbReference>
<dbReference type="PROSITE" id="PS00718">
    <property type="entry name" value="SIGMA54_2"/>
    <property type="match status" value="1"/>
</dbReference>
<reference evidence="14 15" key="1">
    <citation type="submission" date="2016-11" db="EMBL/GenBank/DDBJ databases">
        <authorList>
            <person name="Jaros S."/>
            <person name="Januszkiewicz K."/>
            <person name="Wedrychowicz H."/>
        </authorList>
    </citation>
    <scope>NUCLEOTIDE SEQUENCE [LARGE SCALE GENOMIC DNA]</scope>
    <source>
        <strain evidence="14 15">CGMCC 1.7049</strain>
    </source>
</reference>
<evidence type="ECO:0000256" key="4">
    <source>
        <dbReference type="ARBA" id="ARBA00022679"/>
    </source>
</evidence>
<evidence type="ECO:0000256" key="5">
    <source>
        <dbReference type="ARBA" id="ARBA00022695"/>
    </source>
</evidence>
<evidence type="ECO:0000256" key="8">
    <source>
        <dbReference type="ARBA" id="ARBA00023125"/>
    </source>
</evidence>
<evidence type="ECO:0000259" key="13">
    <source>
        <dbReference type="Pfam" id="PF04963"/>
    </source>
</evidence>
<feature type="domain" description="RNA polymerase sigma factor 54 core-binding" evidence="13">
    <location>
        <begin position="123"/>
        <end position="308"/>
    </location>
</feature>
<dbReference type="GO" id="GO:0006352">
    <property type="term" value="P:DNA-templated transcription initiation"/>
    <property type="evidence" value="ECO:0007669"/>
    <property type="project" value="InterPro"/>
</dbReference>
<accession>A0A1M5NC99</accession>
<keyword evidence="4 10" id="KW-0808">Transferase</keyword>
<gene>
    <name evidence="14" type="ORF">SAMN04488068_1767</name>
</gene>
<evidence type="ECO:0000256" key="3">
    <source>
        <dbReference type="ARBA" id="ARBA00022478"/>
    </source>
</evidence>
<evidence type="ECO:0000256" key="6">
    <source>
        <dbReference type="ARBA" id="ARBA00023015"/>
    </source>
</evidence>
<keyword evidence="15" id="KW-1185">Reference proteome</keyword>
<dbReference type="GO" id="GO:0016987">
    <property type="term" value="F:sigma factor activity"/>
    <property type="evidence" value="ECO:0007669"/>
    <property type="project" value="UniProtKB-KW"/>
</dbReference>
<evidence type="ECO:0000313" key="15">
    <source>
        <dbReference type="Proteomes" id="UP000199758"/>
    </source>
</evidence>
<keyword evidence="5 10" id="KW-0548">Nucleotidyltransferase</keyword>
<dbReference type="Gene3D" id="1.10.10.60">
    <property type="entry name" value="Homeodomain-like"/>
    <property type="match status" value="1"/>
</dbReference>
<evidence type="ECO:0000256" key="11">
    <source>
        <dbReference type="SAM" id="MobiDB-lite"/>
    </source>
</evidence>
<dbReference type="InterPro" id="IPR000394">
    <property type="entry name" value="RNA_pol_sigma_54"/>
</dbReference>
<protein>
    <recommendedName>
        <fullName evidence="2 10">RNA polymerase sigma-54 factor</fullName>
    </recommendedName>
</protein>
<comment type="similarity">
    <text evidence="1 10">Belongs to the sigma-54 factor family.</text>
</comment>
<dbReference type="GO" id="GO:0003677">
    <property type="term" value="F:DNA binding"/>
    <property type="evidence" value="ECO:0007669"/>
    <property type="project" value="UniProtKB-KW"/>
</dbReference>
<keyword evidence="8 10" id="KW-0238">DNA-binding</keyword>
<dbReference type="InterPro" id="IPR038709">
    <property type="entry name" value="RpoN_core-bd_sf"/>
</dbReference>
<dbReference type="NCBIfam" id="NF009118">
    <property type="entry name" value="PRK12469.1"/>
    <property type="match status" value="1"/>
</dbReference>
<evidence type="ECO:0000259" key="12">
    <source>
        <dbReference type="Pfam" id="PF04552"/>
    </source>
</evidence>
<dbReference type="InterPro" id="IPR007634">
    <property type="entry name" value="RNA_pol_sigma_54_DNA-bd"/>
</dbReference>
<dbReference type="PRINTS" id="PR00045">
    <property type="entry name" value="SIGMA54FCT"/>
</dbReference>
<evidence type="ECO:0000256" key="7">
    <source>
        <dbReference type="ARBA" id="ARBA00023082"/>
    </source>
</evidence>
<dbReference type="PIRSF" id="PIRSF000774">
    <property type="entry name" value="RpoN"/>
    <property type="match status" value="1"/>
</dbReference>
<proteinExistence type="inferred from homology"/>
<sequence>MTQAVTLYCGARQQFALSARLQQAIRLLQMSSERFEQEVQQALVSNPFLRDTRLDDDLAEPSDEPTSAAMPADIDVLTPMLTTYDGASRDWDHDDRPMTTLPGDNRSLHQDDRADDGDDAVQRLSRAAGLREHLRDQALASALPVRIHLALEMLIDSIDDDGYLRDDTALLAASLSDELGLKPALSRAELDTAHHALRGFEPAGVGARDLVDCLCLQIDASDAPLPRRELARRLLCDGLDLLLRRDFVQLRQRFDRSRVDLLAAYDLIRRLDPKPGERYSIPSAQIVTPDVIVQIEQGHPQVRCNPALQAHAALDRRMSELYQRARRGGDGVPQLARQLQEARWLLRNIEQRFVTIRRVADAIVDRQPMFFIDGDVALMPLTLKDISESLGLHESTVSRATANKYMQTPRGIVHFKHFFQRPLVQHDGGIRSAASVRALMQSLIDREDANAPLSDVSLAAVLGQRGVKVARRTIAKYRTMMRVLPADLRRQKS</sequence>
<evidence type="ECO:0000256" key="10">
    <source>
        <dbReference type="PIRNR" id="PIRNR000774"/>
    </source>
</evidence>
<dbReference type="STRING" id="490188.SAMN04488068_1767"/>
<organism evidence="14 15">
    <name type="scientific">Hydrocarboniphaga daqingensis</name>
    <dbReference type="NCBI Taxonomy" id="490188"/>
    <lineage>
        <taxon>Bacteria</taxon>
        <taxon>Pseudomonadati</taxon>
        <taxon>Pseudomonadota</taxon>
        <taxon>Gammaproteobacteria</taxon>
        <taxon>Nevskiales</taxon>
        <taxon>Nevskiaceae</taxon>
        <taxon>Hydrocarboniphaga</taxon>
    </lineage>
</organism>
<evidence type="ECO:0000256" key="2">
    <source>
        <dbReference type="ARBA" id="ARBA00019942"/>
    </source>
</evidence>
<keyword evidence="6 10" id="KW-0805">Transcription regulation</keyword>
<dbReference type="EMBL" id="FQWZ01000003">
    <property type="protein sequence ID" value="SHG87095.1"/>
    <property type="molecule type" value="Genomic_DNA"/>
</dbReference>
<dbReference type="PANTHER" id="PTHR32248">
    <property type="entry name" value="RNA POLYMERASE SIGMA-54 FACTOR"/>
    <property type="match status" value="1"/>
</dbReference>
<dbReference type="GO" id="GO:0000428">
    <property type="term" value="C:DNA-directed RNA polymerase complex"/>
    <property type="evidence" value="ECO:0007669"/>
    <property type="project" value="UniProtKB-KW"/>
</dbReference>
<feature type="domain" description="RNA polymerase sigma factor 54 DNA-binding" evidence="12">
    <location>
        <begin position="335"/>
        <end position="490"/>
    </location>
</feature>
<dbReference type="AlphaFoldDB" id="A0A1M5NC99"/>
<comment type="function">
    <text evidence="10">Sigma factors are initiation factors that promote the attachment of RNA polymerase to specific initiation sites and are then released.</text>
</comment>
<evidence type="ECO:0000256" key="1">
    <source>
        <dbReference type="ARBA" id="ARBA00008798"/>
    </source>
</evidence>
<dbReference type="Gene3D" id="1.10.10.1330">
    <property type="entry name" value="RNA polymerase sigma-54 factor, core-binding domain"/>
    <property type="match status" value="1"/>
</dbReference>
<dbReference type="Pfam" id="PF00309">
    <property type="entry name" value="Sigma54_AID"/>
    <property type="match status" value="1"/>
</dbReference>
<dbReference type="GO" id="GO:0001216">
    <property type="term" value="F:DNA-binding transcription activator activity"/>
    <property type="evidence" value="ECO:0007669"/>
    <property type="project" value="InterPro"/>
</dbReference>
<dbReference type="Pfam" id="PF04552">
    <property type="entry name" value="Sigma54_DBD"/>
    <property type="match status" value="1"/>
</dbReference>
<name>A0A1M5NC99_9GAMM</name>
<dbReference type="NCBIfam" id="TIGR02395">
    <property type="entry name" value="rpoN_sigma"/>
    <property type="match status" value="1"/>
</dbReference>
<dbReference type="RefSeq" id="WP_175550143.1">
    <property type="nucleotide sequence ID" value="NZ_FQWZ01000003.1"/>
</dbReference>
<feature type="compositionally biased region" description="Basic and acidic residues" evidence="11">
    <location>
        <begin position="87"/>
        <end position="97"/>
    </location>
</feature>
<keyword evidence="7 10" id="KW-0731">Sigma factor</keyword>